<dbReference type="InterPro" id="IPR052533">
    <property type="entry name" value="WalJ/YycJ-like"/>
</dbReference>
<dbReference type="GO" id="GO:0016787">
    <property type="term" value="F:hydrolase activity"/>
    <property type="evidence" value="ECO:0007669"/>
    <property type="project" value="UniProtKB-KW"/>
</dbReference>
<dbReference type="PANTHER" id="PTHR47619:SF1">
    <property type="entry name" value="EXODEOXYRIBONUCLEASE WALJ"/>
    <property type="match status" value="1"/>
</dbReference>
<keyword evidence="2" id="KW-0378">Hydrolase</keyword>
<evidence type="ECO:0000259" key="1">
    <source>
        <dbReference type="SMART" id="SM00849"/>
    </source>
</evidence>
<keyword evidence="3" id="KW-1185">Reference proteome</keyword>
<comment type="caution">
    <text evidence="2">The sequence shown here is derived from an EMBL/GenBank/DDBJ whole genome shotgun (WGS) entry which is preliminary data.</text>
</comment>
<evidence type="ECO:0000313" key="2">
    <source>
        <dbReference type="EMBL" id="RRB02817.1"/>
    </source>
</evidence>
<dbReference type="Pfam" id="PF00753">
    <property type="entry name" value="Lactamase_B"/>
    <property type="match status" value="1"/>
</dbReference>
<dbReference type="OrthoDB" id="9781189at2"/>
<name>A0A3P1BNZ8_9BACT</name>
<dbReference type="AlphaFoldDB" id="A0A3P1BNZ8"/>
<organism evidence="2 3">
    <name type="scientific">Larkinella rosea</name>
    <dbReference type="NCBI Taxonomy" id="2025312"/>
    <lineage>
        <taxon>Bacteria</taxon>
        <taxon>Pseudomonadati</taxon>
        <taxon>Bacteroidota</taxon>
        <taxon>Cytophagia</taxon>
        <taxon>Cytophagales</taxon>
        <taxon>Spirosomataceae</taxon>
        <taxon>Larkinella</taxon>
    </lineage>
</organism>
<gene>
    <name evidence="2" type="ORF">EHT25_20475</name>
</gene>
<dbReference type="RefSeq" id="WP_124876980.1">
    <property type="nucleotide sequence ID" value="NZ_RQJO01000009.1"/>
</dbReference>
<dbReference type="SMART" id="SM00849">
    <property type="entry name" value="Lactamase_B"/>
    <property type="match status" value="1"/>
</dbReference>
<dbReference type="PANTHER" id="PTHR47619">
    <property type="entry name" value="METALLO-HYDROLASE YYCJ-RELATED"/>
    <property type="match status" value="1"/>
</dbReference>
<dbReference type="SUPFAM" id="SSF56281">
    <property type="entry name" value="Metallo-hydrolase/oxidoreductase"/>
    <property type="match status" value="1"/>
</dbReference>
<sequence>MPLFISSLNSGSNGNCYYVGNEREAVLIDVGISCRQAETRFRRLGLSLDTVKAIFISHEHTDHISGLSQLAGKYKIPVYITAKTLGNSRLMLRGVAVNPFYDNEPVVVGNLRVTAFAKHHDAADPHSFTVSDQHTNVGVFTDIGHPCERLVQHFSQCHAAFLEANYDDEMLERGRYPYFLKQRIRGGKGHLSNQQALNLFIRHKPAYMSHVLLAHLSQDNNNPELLRNLFLPHVDRTNLIVASRFEETPVFRICGERELV</sequence>
<accession>A0A3P1BNZ8</accession>
<feature type="domain" description="Metallo-beta-lactamase" evidence="1">
    <location>
        <begin position="13"/>
        <end position="190"/>
    </location>
</feature>
<dbReference type="Proteomes" id="UP000271925">
    <property type="component" value="Unassembled WGS sequence"/>
</dbReference>
<reference evidence="2 3" key="1">
    <citation type="submission" date="2018-11" db="EMBL/GenBank/DDBJ databases">
        <authorList>
            <person name="Zhou Z."/>
            <person name="Wang G."/>
        </authorList>
    </citation>
    <scope>NUCLEOTIDE SEQUENCE [LARGE SCALE GENOMIC DNA]</scope>
    <source>
        <strain evidence="2 3">KCTC52004</strain>
    </source>
</reference>
<dbReference type="EMBL" id="RQJO01000009">
    <property type="protein sequence ID" value="RRB02817.1"/>
    <property type="molecule type" value="Genomic_DNA"/>
</dbReference>
<proteinExistence type="predicted"/>
<protein>
    <submittedName>
        <fullName evidence="2">MBL fold metallo-hydrolase</fullName>
    </submittedName>
</protein>
<dbReference type="Gene3D" id="3.60.15.10">
    <property type="entry name" value="Ribonuclease Z/Hydroxyacylglutathione hydrolase-like"/>
    <property type="match status" value="1"/>
</dbReference>
<dbReference type="InterPro" id="IPR001279">
    <property type="entry name" value="Metallo-B-lactamas"/>
</dbReference>
<dbReference type="InterPro" id="IPR036866">
    <property type="entry name" value="RibonucZ/Hydroxyglut_hydro"/>
</dbReference>
<evidence type="ECO:0000313" key="3">
    <source>
        <dbReference type="Proteomes" id="UP000271925"/>
    </source>
</evidence>